<evidence type="ECO:0000313" key="14">
    <source>
        <dbReference type="Proteomes" id="UP000241769"/>
    </source>
</evidence>
<dbReference type="PANTHER" id="PTHR10920:SF13">
    <property type="entry name" value="PRE-RRNA 2'-O-RIBOSE RNA METHYLTRANSFERASE FTSJ3"/>
    <property type="match status" value="1"/>
</dbReference>
<evidence type="ECO:0000256" key="3">
    <source>
        <dbReference type="ARBA" id="ARBA00022552"/>
    </source>
</evidence>
<dbReference type="InterPro" id="IPR015507">
    <property type="entry name" value="rRNA-MeTfrase_E"/>
</dbReference>
<feature type="domain" description="Ribosomal RNA methyltransferase SPB1-like C-terminal" evidence="11">
    <location>
        <begin position="663"/>
        <end position="872"/>
    </location>
</feature>
<feature type="coiled-coil region" evidence="8">
    <location>
        <begin position="354"/>
        <end position="383"/>
    </location>
</feature>
<evidence type="ECO:0000256" key="6">
    <source>
        <dbReference type="ARBA" id="ARBA00022691"/>
    </source>
</evidence>
<keyword evidence="14" id="KW-1185">Reference proteome</keyword>
<dbReference type="HAMAP" id="MF_03163">
    <property type="entry name" value="RNA_methyltr_E_SPB1"/>
    <property type="match status" value="1"/>
</dbReference>
<keyword evidence="5 8" id="KW-0808">Transferase</keyword>
<dbReference type="InterPro" id="IPR002877">
    <property type="entry name" value="RNA_MeTrfase_FtsJ_dom"/>
</dbReference>
<feature type="binding site" evidence="8">
    <location>
        <position position="77"/>
    </location>
    <ligand>
        <name>S-adenosyl-L-methionine</name>
        <dbReference type="ChEBI" id="CHEBI:59789"/>
    </ligand>
</feature>
<keyword evidence="4 8" id="KW-0489">Methyltransferase</keyword>
<dbReference type="Pfam" id="PF07780">
    <property type="entry name" value="Spb1_C"/>
    <property type="match status" value="1"/>
</dbReference>
<feature type="compositionally biased region" description="Basic and acidic residues" evidence="9">
    <location>
        <begin position="432"/>
        <end position="443"/>
    </location>
</feature>
<evidence type="ECO:0000256" key="5">
    <source>
        <dbReference type="ARBA" id="ARBA00022679"/>
    </source>
</evidence>
<dbReference type="CDD" id="cd02440">
    <property type="entry name" value="AdoMet_MTases"/>
    <property type="match status" value="1"/>
</dbReference>
<sequence length="874" mass="99885">MGQKQKKLAKGRLDEWYERAKQQGYRSRAAFKLIQLNQKYDFLRTARGVLDLCAAPGGWMQVAHKFAPSGTPVVGIDLAPIKPIPGCTGILGDITTPKARADIKRALGDKQCDVVLHDGAPNVGAAWAHDAFSQNELALASLKLGLDFLSPGGWFVTKVFRSADYNSLLYVLKQLFEKVEATKPVASRGVSAEIFVVCKKFLAPKKIDPRLLDPRFAFSDVETKNAIPSILSKDVSKKPTRVGYDADNPTLFQKISAHDYIYDEDSVKSLSKFNMIEFDEDSQEIKDNKYTTEEIKSLCSDIRVLGKGDLRQLLKWHTQVRDSLQVKKEDDDDDDDDDGDDQEVNVKEFTPEELDQMEDEKLAQQLNLADAKAKKRLKKAKEDKRKRQKKIDMKMVLPGDENNMDGDVEVFDIRAIKDKNHLQNLTEAELPDKMEFEFEREEKEKEEEELEEENAKHRILDRTDIEGRVEEMERDLDYWYANATSDAARKTVQIKKGKKLKAATDQAGFELETLESYIKLKKQHSYNDGYVAKVSGDIMEEENVEDDDMDKEFDGEESESEDEEKATDDIIQKYESSRLRNPLVLENSSLDRTAQSWFNNSLISDIVDEKEDEDAKFERLMKKRKTQKRKFDDEGDDDDLPISQKTKKQEAKKKKMKKGMTEEEKEKAFEEVPVGHVSEKSNPLDDDSDLDPEDREHALAVATMITRDKKMKMNMIDGLYNRYAWDDRAEDLPIWFSSEEQPHLTPDTPLTKEVVKEIKDRLKALNARPIKKVMEAKARKKMRADRKTEKMKAKMEVLANSNDMSNADKSAAIEKLYKKNMKALKGGKKKVTYVVSTKGGNAASKQKSTKGATRVVDTRMKKDKRAMKSKAKKR</sequence>
<dbReference type="InterPro" id="IPR024576">
    <property type="entry name" value="rRNA_MeTfrase_Spb1_DUF3381"/>
</dbReference>
<comment type="caution">
    <text evidence="13">The sequence shown here is derived from an EMBL/GenBank/DDBJ whole genome shotgun (WGS) entry which is preliminary data.</text>
</comment>
<feature type="binding site" evidence="8">
    <location>
        <position position="59"/>
    </location>
    <ligand>
        <name>S-adenosyl-L-methionine</name>
        <dbReference type="ChEBI" id="CHEBI:59789"/>
    </ligand>
</feature>
<dbReference type="HAMAP" id="MF_01547">
    <property type="entry name" value="RNA_methyltr_E"/>
    <property type="match status" value="1"/>
</dbReference>
<keyword evidence="3 8" id="KW-0698">rRNA processing</keyword>
<feature type="region of interest" description="Disordered" evidence="9">
    <location>
        <begin position="540"/>
        <end position="573"/>
    </location>
</feature>
<accession>A0A2P6NKJ9</accession>
<dbReference type="GO" id="GO:0016435">
    <property type="term" value="F:rRNA (guanine) methyltransferase activity"/>
    <property type="evidence" value="ECO:0007669"/>
    <property type="project" value="TreeGrafter"/>
</dbReference>
<feature type="compositionally biased region" description="Acidic residues" evidence="9">
    <location>
        <begin position="330"/>
        <end position="343"/>
    </location>
</feature>
<dbReference type="GO" id="GO:0030687">
    <property type="term" value="C:preribosome, large subunit precursor"/>
    <property type="evidence" value="ECO:0007669"/>
    <property type="project" value="TreeGrafter"/>
</dbReference>
<evidence type="ECO:0000256" key="9">
    <source>
        <dbReference type="SAM" id="MobiDB-lite"/>
    </source>
</evidence>
<name>A0A2P6NKJ9_9EUKA</name>
<dbReference type="EMBL" id="MDYQ01000062">
    <property type="protein sequence ID" value="PRP84478.1"/>
    <property type="molecule type" value="Genomic_DNA"/>
</dbReference>
<evidence type="ECO:0000256" key="4">
    <source>
        <dbReference type="ARBA" id="ARBA00022603"/>
    </source>
</evidence>
<feature type="domain" description="Ribosomal RNA methyltransferase FtsJ" evidence="10">
    <location>
        <begin position="25"/>
        <end position="201"/>
    </location>
</feature>
<comment type="similarity">
    <text evidence="8">Belongs to the class I-like SAM-binding methyltransferase superfamily. RNA methyltransferase RlmE family. SPB1 subfamily.</text>
</comment>
<feature type="compositionally biased region" description="Acidic residues" evidence="9">
    <location>
        <begin position="540"/>
        <end position="566"/>
    </location>
</feature>
<dbReference type="InterPro" id="IPR029063">
    <property type="entry name" value="SAM-dependent_MTases_sf"/>
</dbReference>
<evidence type="ECO:0000313" key="13">
    <source>
        <dbReference type="EMBL" id="PRP84478.1"/>
    </source>
</evidence>
<evidence type="ECO:0000256" key="7">
    <source>
        <dbReference type="ARBA" id="ARBA00023242"/>
    </source>
</evidence>
<comment type="catalytic activity">
    <reaction evidence="8">
        <text>a ribonucleotide in rRNA + S-adenosyl-L-methionine = a 2'-O-methylribonucleotide in rRNA + S-adenosyl-L-homocysteine + H(+)</text>
        <dbReference type="Rhea" id="RHEA:48628"/>
        <dbReference type="Rhea" id="RHEA-COMP:12164"/>
        <dbReference type="Rhea" id="RHEA-COMP:12165"/>
        <dbReference type="ChEBI" id="CHEBI:15378"/>
        <dbReference type="ChEBI" id="CHEBI:57856"/>
        <dbReference type="ChEBI" id="CHEBI:59789"/>
        <dbReference type="ChEBI" id="CHEBI:90675"/>
        <dbReference type="ChEBI" id="CHEBI:90676"/>
    </reaction>
</comment>
<proteinExistence type="inferred from homology"/>
<feature type="binding site" evidence="8">
    <location>
        <position position="93"/>
    </location>
    <ligand>
        <name>S-adenosyl-L-methionine</name>
        <dbReference type="ChEBI" id="CHEBI:59789"/>
    </ligand>
</feature>
<dbReference type="GO" id="GO:0005730">
    <property type="term" value="C:nucleolus"/>
    <property type="evidence" value="ECO:0007669"/>
    <property type="project" value="UniProtKB-SubCell"/>
</dbReference>
<dbReference type="Proteomes" id="UP000241769">
    <property type="component" value="Unassembled WGS sequence"/>
</dbReference>
<keyword evidence="2 8" id="KW-0690">Ribosome biogenesis</keyword>
<dbReference type="InterPro" id="IPR012920">
    <property type="entry name" value="rRNA_MeTfrase_SPB1-like_C"/>
</dbReference>
<feature type="domain" description="DUF3381" evidence="12">
    <location>
        <begin position="236"/>
        <end position="390"/>
    </location>
</feature>
<dbReference type="STRING" id="1890364.A0A2P6NKJ9"/>
<feature type="compositionally biased region" description="Polar residues" evidence="9">
    <location>
        <begin position="839"/>
        <end position="851"/>
    </location>
</feature>
<organism evidence="13 14">
    <name type="scientific">Planoprotostelium fungivorum</name>
    <dbReference type="NCBI Taxonomy" id="1890364"/>
    <lineage>
        <taxon>Eukaryota</taxon>
        <taxon>Amoebozoa</taxon>
        <taxon>Evosea</taxon>
        <taxon>Variosea</taxon>
        <taxon>Cavosteliida</taxon>
        <taxon>Cavosteliaceae</taxon>
        <taxon>Planoprotostelium</taxon>
    </lineage>
</organism>
<dbReference type="InterPro" id="IPR050082">
    <property type="entry name" value="RNA_methyltr_RlmE"/>
</dbReference>
<evidence type="ECO:0000259" key="10">
    <source>
        <dbReference type="Pfam" id="PF01728"/>
    </source>
</evidence>
<comment type="function">
    <text evidence="8">Probable methyltransferase involved in the maturation of rRNA and in the biogenesis of ribosomal subunits.</text>
</comment>
<feature type="compositionally biased region" description="Basic and acidic residues" evidence="9">
    <location>
        <begin position="659"/>
        <end position="670"/>
    </location>
</feature>
<dbReference type="SUPFAM" id="SSF53335">
    <property type="entry name" value="S-adenosyl-L-methionine-dependent methyltransferases"/>
    <property type="match status" value="1"/>
</dbReference>
<comment type="subcellular location">
    <subcellularLocation>
        <location evidence="1 8">Nucleus</location>
        <location evidence="1 8">Nucleolus</location>
    </subcellularLocation>
</comment>
<dbReference type="Pfam" id="PF11861">
    <property type="entry name" value="DUF3381"/>
    <property type="match status" value="1"/>
</dbReference>
<feature type="compositionally biased region" description="Basic residues" evidence="9">
    <location>
        <begin position="861"/>
        <end position="874"/>
    </location>
</feature>
<feature type="region of interest" description="Disordered" evidence="9">
    <location>
        <begin position="325"/>
        <end position="353"/>
    </location>
</feature>
<evidence type="ECO:0000259" key="11">
    <source>
        <dbReference type="Pfam" id="PF07780"/>
    </source>
</evidence>
<dbReference type="InParanoid" id="A0A2P6NKJ9"/>
<dbReference type="InterPro" id="IPR028589">
    <property type="entry name" value="SPB1-like"/>
</dbReference>
<dbReference type="FunCoup" id="A0A2P6NKJ9">
    <property type="interactions" value="903"/>
</dbReference>
<dbReference type="OrthoDB" id="1287559at2759"/>
<dbReference type="PANTHER" id="PTHR10920">
    <property type="entry name" value="RIBOSOMAL RNA METHYLTRANSFERASE"/>
    <property type="match status" value="1"/>
</dbReference>
<keyword evidence="7 8" id="KW-0539">Nucleus</keyword>
<feature type="region of interest" description="Disordered" evidence="9">
    <location>
        <begin position="432"/>
        <end position="458"/>
    </location>
</feature>
<keyword evidence="6 8" id="KW-0949">S-adenosyl-L-methionine</keyword>
<feature type="region of interest" description="Disordered" evidence="9">
    <location>
        <begin position="624"/>
        <end position="692"/>
    </location>
</feature>
<dbReference type="FunFam" id="3.40.50.150:FF:000004">
    <property type="entry name" value="AdoMet-dependent rRNA methyltransferase SPB1"/>
    <property type="match status" value="1"/>
</dbReference>
<dbReference type="AlphaFoldDB" id="A0A2P6NKJ9"/>
<evidence type="ECO:0000256" key="2">
    <source>
        <dbReference type="ARBA" id="ARBA00022517"/>
    </source>
</evidence>
<dbReference type="Gene3D" id="3.40.50.150">
    <property type="entry name" value="Vaccinia Virus protein VP39"/>
    <property type="match status" value="1"/>
</dbReference>
<keyword evidence="8" id="KW-0175">Coiled coil</keyword>
<dbReference type="GO" id="GO:0000463">
    <property type="term" value="P:maturation of LSU-rRNA from tricistronic rRNA transcript (SSU-rRNA, 5.8S rRNA, LSU-rRNA)"/>
    <property type="evidence" value="ECO:0007669"/>
    <property type="project" value="TreeGrafter"/>
</dbReference>
<gene>
    <name evidence="13" type="ORF">PROFUN_08063</name>
</gene>
<dbReference type="GO" id="GO:0000466">
    <property type="term" value="P:maturation of 5.8S rRNA from tricistronic rRNA transcript (SSU-rRNA, 5.8S rRNA, LSU-rRNA)"/>
    <property type="evidence" value="ECO:0007669"/>
    <property type="project" value="TreeGrafter"/>
</dbReference>
<evidence type="ECO:0000259" key="12">
    <source>
        <dbReference type="Pfam" id="PF11861"/>
    </source>
</evidence>
<protein>
    <recommendedName>
        <fullName evidence="8">Putative rRNA methyltransferase</fullName>
        <ecNumber evidence="8">2.1.1.-</ecNumber>
    </recommendedName>
    <alternativeName>
        <fullName evidence="8">2'-O-ribose RNA methyltransferase SPB1 homolog</fullName>
    </alternativeName>
</protein>
<reference evidence="13 14" key="1">
    <citation type="journal article" date="2018" name="Genome Biol. Evol.">
        <title>Multiple Roots of Fruiting Body Formation in Amoebozoa.</title>
        <authorList>
            <person name="Hillmann F."/>
            <person name="Forbes G."/>
            <person name="Novohradska S."/>
            <person name="Ferling I."/>
            <person name="Riege K."/>
            <person name="Groth M."/>
            <person name="Westermann M."/>
            <person name="Marz M."/>
            <person name="Spaller T."/>
            <person name="Winckler T."/>
            <person name="Schaap P."/>
            <person name="Glockner G."/>
        </authorList>
    </citation>
    <scope>NUCLEOTIDE SEQUENCE [LARGE SCALE GENOMIC DNA]</scope>
    <source>
        <strain evidence="13 14">Jena</strain>
    </source>
</reference>
<feature type="binding site" evidence="8">
    <location>
        <position position="118"/>
    </location>
    <ligand>
        <name>S-adenosyl-L-methionine</name>
        <dbReference type="ChEBI" id="CHEBI:59789"/>
    </ligand>
</feature>
<dbReference type="EC" id="2.1.1.-" evidence="8"/>
<dbReference type="Pfam" id="PF01728">
    <property type="entry name" value="FtsJ"/>
    <property type="match status" value="1"/>
</dbReference>
<feature type="active site" description="Proton acceptor" evidence="8">
    <location>
        <position position="158"/>
    </location>
</feature>
<dbReference type="GO" id="GO:0008650">
    <property type="term" value="F:rRNA (uridine-2'-O-)-methyltransferase activity"/>
    <property type="evidence" value="ECO:0007669"/>
    <property type="project" value="TreeGrafter"/>
</dbReference>
<evidence type="ECO:0000256" key="8">
    <source>
        <dbReference type="HAMAP-Rule" id="MF_03163"/>
    </source>
</evidence>
<feature type="binding site" evidence="8">
    <location>
        <position position="57"/>
    </location>
    <ligand>
        <name>S-adenosyl-L-methionine</name>
        <dbReference type="ChEBI" id="CHEBI:59789"/>
    </ligand>
</feature>
<feature type="region of interest" description="Disordered" evidence="9">
    <location>
        <begin position="839"/>
        <end position="874"/>
    </location>
</feature>
<evidence type="ECO:0000256" key="1">
    <source>
        <dbReference type="ARBA" id="ARBA00004604"/>
    </source>
</evidence>